<comment type="similarity">
    <text evidence="1 4">Belongs to the glycosyl hydrolase 32 family.</text>
</comment>
<dbReference type="PANTHER" id="PTHR42800">
    <property type="entry name" value="EXOINULINASE INUD (AFU_ORTHOLOGUE AFUA_5G00480)"/>
    <property type="match status" value="1"/>
</dbReference>
<gene>
    <name evidence="7" type="ORF">NA56DRAFT_620971</name>
</gene>
<sequence>MYGPTMAFTRFRPTSHFIAPHSWMNDPCGAIYVPETQEYLLCYQWNPGTADGGNSAWGMAKSRDLVTWEDCSPALKLGASYDRLGVFSGSITSKIVGGRRILFLFYTSVSALPIHWSKPYIKGSESQSVAFSADFGTSWHRFRNNPLLSIPPKQEATTGWRDPFVSKWEALSTLLHVAPSTDYMMISSGERGPGPQLHIYQSDNLLEWKFVATILTVLAESRVSPTSQIRFGMNFECASFFSFGERQYIIAGVEEGHNSEHHDSRYLLWMSGNLVLEAGMPRFNIRSHGVLDHGISYAAHIFRDSEGRLLQLGWINENVEKHVIADQNWAGCLSHPRELYEISRPVSEIRGDGDIWDIDETSGTMTTLGIRPAPQVSALRDHLRPSSSLAVFSHIQSLNYSIEAIFIKLTGDEKFIFNVRQSPRSVEVTKIIFDIQAGIITVDRSRSSLQKLGDSSLDSGPFHLLPNEDIQIEIFVDNSILEIYVNDRFALSSRIYPSLETSLGASYDFGSFNERNIEFRCWEGLNDAWPKRKMDESELIDVDSPLKIVGEKLVFVSEDLAAYPICSG</sequence>
<proteinExistence type="inferred from homology"/>
<dbReference type="Pfam" id="PF00251">
    <property type="entry name" value="Glyco_hydro_32N"/>
    <property type="match status" value="1"/>
</dbReference>
<dbReference type="AlphaFoldDB" id="A0A2J6QEH3"/>
<evidence type="ECO:0000256" key="2">
    <source>
        <dbReference type="ARBA" id="ARBA00022801"/>
    </source>
</evidence>
<dbReference type="SUPFAM" id="SSF49899">
    <property type="entry name" value="Concanavalin A-like lectins/glucanases"/>
    <property type="match status" value="1"/>
</dbReference>
<dbReference type="GO" id="GO:0005737">
    <property type="term" value="C:cytoplasm"/>
    <property type="evidence" value="ECO:0007669"/>
    <property type="project" value="TreeGrafter"/>
</dbReference>
<dbReference type="OrthoDB" id="202537at2759"/>
<protein>
    <submittedName>
        <fullName evidence="7">Glycoside hydrolase family 32 protein</fullName>
    </submittedName>
</protein>
<dbReference type="Gene3D" id="2.115.10.20">
    <property type="entry name" value="Glycosyl hydrolase domain, family 43"/>
    <property type="match status" value="1"/>
</dbReference>
<keyword evidence="2 4" id="KW-0378">Hydrolase</keyword>
<keyword evidence="8" id="KW-1185">Reference proteome</keyword>
<feature type="domain" description="Glycosyl hydrolase family 32 N-terminal" evidence="5">
    <location>
        <begin position="16"/>
        <end position="339"/>
    </location>
</feature>
<evidence type="ECO:0000256" key="3">
    <source>
        <dbReference type="ARBA" id="ARBA00023295"/>
    </source>
</evidence>
<dbReference type="PANTHER" id="PTHR42800:SF3">
    <property type="entry name" value="GLYCOSYL HYDROLASE FAMILY 32 N-TERMINAL DOMAIN-CONTAINING PROTEIN"/>
    <property type="match status" value="1"/>
</dbReference>
<dbReference type="GO" id="GO:0005987">
    <property type="term" value="P:sucrose catabolic process"/>
    <property type="evidence" value="ECO:0007669"/>
    <property type="project" value="TreeGrafter"/>
</dbReference>
<dbReference type="SMART" id="SM00640">
    <property type="entry name" value="Glyco_32"/>
    <property type="match status" value="1"/>
</dbReference>
<dbReference type="Proteomes" id="UP000235672">
    <property type="component" value="Unassembled WGS sequence"/>
</dbReference>
<dbReference type="InterPro" id="IPR013189">
    <property type="entry name" value="Glyco_hydro_32_C"/>
</dbReference>
<name>A0A2J6QEH3_9HELO</name>
<dbReference type="CDD" id="cd18621">
    <property type="entry name" value="GH32_XdINV-like"/>
    <property type="match status" value="1"/>
</dbReference>
<dbReference type="STRING" id="1745343.A0A2J6QEH3"/>
<dbReference type="InterPro" id="IPR013148">
    <property type="entry name" value="Glyco_hydro_32_N"/>
</dbReference>
<evidence type="ECO:0000259" key="5">
    <source>
        <dbReference type="Pfam" id="PF00251"/>
    </source>
</evidence>
<dbReference type="InterPro" id="IPR013320">
    <property type="entry name" value="ConA-like_dom_sf"/>
</dbReference>
<dbReference type="GO" id="GO:0004575">
    <property type="term" value="F:sucrose alpha-glucosidase activity"/>
    <property type="evidence" value="ECO:0007669"/>
    <property type="project" value="TreeGrafter"/>
</dbReference>
<dbReference type="InterPro" id="IPR023296">
    <property type="entry name" value="Glyco_hydro_beta-prop_sf"/>
</dbReference>
<organism evidence="7 8">
    <name type="scientific">Hyaloscypha hepaticicola</name>
    <dbReference type="NCBI Taxonomy" id="2082293"/>
    <lineage>
        <taxon>Eukaryota</taxon>
        <taxon>Fungi</taxon>
        <taxon>Dikarya</taxon>
        <taxon>Ascomycota</taxon>
        <taxon>Pezizomycotina</taxon>
        <taxon>Leotiomycetes</taxon>
        <taxon>Helotiales</taxon>
        <taxon>Hyaloscyphaceae</taxon>
        <taxon>Hyaloscypha</taxon>
    </lineage>
</organism>
<evidence type="ECO:0000313" key="7">
    <source>
        <dbReference type="EMBL" id="PMD24666.1"/>
    </source>
</evidence>
<feature type="domain" description="Glycosyl hydrolase family 32 C-terminal" evidence="6">
    <location>
        <begin position="408"/>
        <end position="509"/>
    </location>
</feature>
<evidence type="ECO:0000256" key="1">
    <source>
        <dbReference type="ARBA" id="ARBA00009902"/>
    </source>
</evidence>
<reference evidence="7 8" key="1">
    <citation type="submission" date="2016-05" db="EMBL/GenBank/DDBJ databases">
        <title>A degradative enzymes factory behind the ericoid mycorrhizal symbiosis.</title>
        <authorList>
            <consortium name="DOE Joint Genome Institute"/>
            <person name="Martino E."/>
            <person name="Morin E."/>
            <person name="Grelet G."/>
            <person name="Kuo A."/>
            <person name="Kohler A."/>
            <person name="Daghino S."/>
            <person name="Barry K."/>
            <person name="Choi C."/>
            <person name="Cichocki N."/>
            <person name="Clum A."/>
            <person name="Copeland A."/>
            <person name="Hainaut M."/>
            <person name="Haridas S."/>
            <person name="Labutti K."/>
            <person name="Lindquist E."/>
            <person name="Lipzen A."/>
            <person name="Khouja H.-R."/>
            <person name="Murat C."/>
            <person name="Ohm R."/>
            <person name="Olson A."/>
            <person name="Spatafora J."/>
            <person name="Veneault-Fourrey C."/>
            <person name="Henrissat B."/>
            <person name="Grigoriev I."/>
            <person name="Martin F."/>
            <person name="Perotto S."/>
        </authorList>
    </citation>
    <scope>NUCLEOTIDE SEQUENCE [LARGE SCALE GENOMIC DNA]</scope>
    <source>
        <strain evidence="7 8">UAMH 7357</strain>
    </source>
</reference>
<dbReference type="SUPFAM" id="SSF75005">
    <property type="entry name" value="Arabinanase/levansucrase/invertase"/>
    <property type="match status" value="1"/>
</dbReference>
<dbReference type="EMBL" id="KZ613472">
    <property type="protein sequence ID" value="PMD24666.1"/>
    <property type="molecule type" value="Genomic_DNA"/>
</dbReference>
<dbReference type="InterPro" id="IPR001362">
    <property type="entry name" value="Glyco_hydro_32"/>
</dbReference>
<dbReference type="Gene3D" id="2.60.120.560">
    <property type="entry name" value="Exo-inulinase, domain 1"/>
    <property type="match status" value="1"/>
</dbReference>
<keyword evidence="3 4" id="KW-0326">Glycosidase</keyword>
<dbReference type="Pfam" id="PF08244">
    <property type="entry name" value="Glyco_hydro_32C"/>
    <property type="match status" value="1"/>
</dbReference>
<evidence type="ECO:0000313" key="8">
    <source>
        <dbReference type="Proteomes" id="UP000235672"/>
    </source>
</evidence>
<evidence type="ECO:0000256" key="4">
    <source>
        <dbReference type="RuleBase" id="RU362110"/>
    </source>
</evidence>
<evidence type="ECO:0000259" key="6">
    <source>
        <dbReference type="Pfam" id="PF08244"/>
    </source>
</evidence>
<accession>A0A2J6QEH3</accession>